<evidence type="ECO:0000256" key="3">
    <source>
        <dbReference type="ARBA" id="ARBA00022840"/>
    </source>
</evidence>
<feature type="region of interest" description="Disordered" evidence="4">
    <location>
        <begin position="1"/>
        <end position="52"/>
    </location>
</feature>
<reference evidence="7" key="1">
    <citation type="submission" date="2022-07" db="EMBL/GenBank/DDBJ databases">
        <title>Phylogenomic reconstructions and comparative analyses of Kickxellomycotina fungi.</title>
        <authorList>
            <person name="Reynolds N.K."/>
            <person name="Stajich J.E."/>
            <person name="Barry K."/>
            <person name="Grigoriev I.V."/>
            <person name="Crous P."/>
            <person name="Smith M.E."/>
        </authorList>
    </citation>
    <scope>NUCLEOTIDE SEQUENCE</scope>
    <source>
        <strain evidence="7">NBRC 100468</strain>
    </source>
</reference>
<dbReference type="InterPro" id="IPR001650">
    <property type="entry name" value="Helicase_C-like"/>
</dbReference>
<feature type="region of interest" description="Disordered" evidence="4">
    <location>
        <begin position="93"/>
        <end position="132"/>
    </location>
</feature>
<evidence type="ECO:0000256" key="1">
    <source>
        <dbReference type="ARBA" id="ARBA00022741"/>
    </source>
</evidence>
<protein>
    <submittedName>
        <fullName evidence="7">DNA-dependent ATPase fun30</fullName>
        <ecNumber evidence="7">3.6.4.12</ecNumber>
    </submittedName>
</protein>
<organism evidence="7 8">
    <name type="scientific">Mycoemilia scoparia</name>
    <dbReference type="NCBI Taxonomy" id="417184"/>
    <lineage>
        <taxon>Eukaryota</taxon>
        <taxon>Fungi</taxon>
        <taxon>Fungi incertae sedis</taxon>
        <taxon>Zoopagomycota</taxon>
        <taxon>Kickxellomycotina</taxon>
        <taxon>Kickxellomycetes</taxon>
        <taxon>Kickxellales</taxon>
        <taxon>Kickxellaceae</taxon>
        <taxon>Mycoemilia</taxon>
    </lineage>
</organism>
<dbReference type="EC" id="3.6.4.12" evidence="7"/>
<evidence type="ECO:0000259" key="6">
    <source>
        <dbReference type="PROSITE" id="PS51194"/>
    </source>
</evidence>
<accession>A0A9W7ZXX1</accession>
<keyword evidence="3" id="KW-0067">ATP-binding</keyword>
<feature type="region of interest" description="Disordered" evidence="4">
    <location>
        <begin position="156"/>
        <end position="248"/>
    </location>
</feature>
<dbReference type="Pfam" id="PF00176">
    <property type="entry name" value="SNF2-rel_dom"/>
    <property type="match status" value="1"/>
</dbReference>
<dbReference type="InterPro" id="IPR049730">
    <property type="entry name" value="SNF2/RAD54-like_C"/>
</dbReference>
<keyword evidence="2 7" id="KW-0378">Hydrolase</keyword>
<keyword evidence="1" id="KW-0547">Nucleotide-binding</keyword>
<comment type="caution">
    <text evidence="7">The sequence shown here is derived from an EMBL/GenBank/DDBJ whole genome shotgun (WGS) entry which is preliminary data.</text>
</comment>
<dbReference type="Pfam" id="PF00271">
    <property type="entry name" value="Helicase_C"/>
    <property type="match status" value="1"/>
</dbReference>
<feature type="compositionally biased region" description="Basic residues" evidence="4">
    <location>
        <begin position="204"/>
        <end position="223"/>
    </location>
</feature>
<feature type="domain" description="Helicase C-terminal" evidence="6">
    <location>
        <begin position="864"/>
        <end position="1013"/>
    </location>
</feature>
<dbReference type="InterPro" id="IPR038718">
    <property type="entry name" value="SNF2-like_sf"/>
</dbReference>
<evidence type="ECO:0000259" key="5">
    <source>
        <dbReference type="PROSITE" id="PS51192"/>
    </source>
</evidence>
<dbReference type="PANTHER" id="PTHR10799">
    <property type="entry name" value="SNF2/RAD54 HELICASE FAMILY"/>
    <property type="match status" value="1"/>
</dbReference>
<dbReference type="InterPro" id="IPR027417">
    <property type="entry name" value="P-loop_NTPase"/>
</dbReference>
<keyword evidence="8" id="KW-1185">Reference proteome</keyword>
<evidence type="ECO:0000313" key="8">
    <source>
        <dbReference type="Proteomes" id="UP001150538"/>
    </source>
</evidence>
<name>A0A9W7ZXX1_9FUNG</name>
<feature type="compositionally biased region" description="Basic and acidic residues" evidence="4">
    <location>
        <begin position="109"/>
        <end position="118"/>
    </location>
</feature>
<feature type="compositionally biased region" description="Polar residues" evidence="4">
    <location>
        <begin position="156"/>
        <end position="182"/>
    </location>
</feature>
<evidence type="ECO:0000256" key="2">
    <source>
        <dbReference type="ARBA" id="ARBA00022801"/>
    </source>
</evidence>
<dbReference type="SUPFAM" id="SSF52540">
    <property type="entry name" value="P-loop containing nucleoside triphosphate hydrolases"/>
    <property type="match status" value="2"/>
</dbReference>
<evidence type="ECO:0000313" key="7">
    <source>
        <dbReference type="EMBL" id="KAJ1919004.1"/>
    </source>
</evidence>
<gene>
    <name evidence="7" type="primary">FUN30</name>
    <name evidence="7" type="ORF">H4219_002263</name>
</gene>
<dbReference type="Gene3D" id="3.40.50.300">
    <property type="entry name" value="P-loop containing nucleotide triphosphate hydrolases"/>
    <property type="match status" value="2"/>
</dbReference>
<feature type="domain" description="Helicase ATP-binding" evidence="5">
    <location>
        <begin position="452"/>
        <end position="618"/>
    </location>
</feature>
<dbReference type="AlphaFoldDB" id="A0A9W7ZXX1"/>
<dbReference type="GO" id="GO:0005524">
    <property type="term" value="F:ATP binding"/>
    <property type="evidence" value="ECO:0007669"/>
    <property type="project" value="InterPro"/>
</dbReference>
<feature type="region of interest" description="Disordered" evidence="4">
    <location>
        <begin position="638"/>
        <end position="672"/>
    </location>
</feature>
<dbReference type="Proteomes" id="UP001150538">
    <property type="component" value="Unassembled WGS sequence"/>
</dbReference>
<dbReference type="EMBL" id="JANBPU010000034">
    <property type="protein sequence ID" value="KAJ1919004.1"/>
    <property type="molecule type" value="Genomic_DNA"/>
</dbReference>
<sequence>MRPLAPATPKHLLSQRSSSSIFSSDADRSLIVLESSPTRPGTGQVEELPDSDSSIEEYIPQHITKTKPAALSHIRAMNKKKLSEGTEVSNGTLNSWLAMPKPQAGAGQAEKETKEKVNKKSQTSVNGRRIDRCLEDDTEAQALNKFSESIQNIQLGTNFTPLPSTPTHTSNKSSPGENNSVTPEDVKRMIEDAYGSPPISHRNNGVKRSRSSSKRTATKRARHAIACDSDDESDDNIDGTGQTPKTRSNINAVRELDLSSPSDIGSPVKISKSRRLLRGNHASAIPTPATSEVQEIYSETDSDNDSYNGMKDDQIDAIKNTLKLFNSGSADDLVSRAHATPEEADIIVNTLRPFSDIYDIETRLRRTKGVRLTIYTAYYTIMKGYMEVDKVMLQCNRVAERVRNAMHSSGIFVDEKKGVVKIKDRSHMKPPKAFNPEFSLKTYQFEGVAWLTCLFESGGSGILADEMGLGKTCQVISFIANSLERGNSGPFMIICPSSTIDNWTNEFRKFAPGLNVESYYGSQQERAHKRVYLDRNNWDILVTTYNVATTNKIDRIFLKGFAFSALILDEGHMIKNCTSARYNWLMQIKSKFRLLLTGTPLQNNLQELMSLLSFIMPSVFGDSLKELQQAFKSRGGTIKKGTNKQSIDRVKQQASTDYDDSESVSSDSQQPSELLPIELERVQRAKHLLSPFVLRRRKIDVLSELPKKTEKIVHVDLCSEQQKVYNEKLRLFNSDPAQMSKNLSKIENIDDTSQIGELSPKKAKPVEETKRPAGQSWINSFMELRKVSNHPLLVRNFYSKDKLCKMARDLMKESDYVDASYDYLVEDMEVCSDHDLHKYCVHYKKLYKYQLTDSMFMDSGKIRELKTILDKAYETKEKALVFSQFTTMLDILERIMSMWNIEYSRLDGQTKVSERQCIIDDFNSHATKRVFLLSTKAGGFGINLTSASIVVIHDIDFNPHNDRQAEDRAHRVGQQKDVTVIKLIGKGTIEENIMEQAKAKLLLDENISSTVVN</sequence>
<dbReference type="PROSITE" id="PS51192">
    <property type="entry name" value="HELICASE_ATP_BIND_1"/>
    <property type="match status" value="1"/>
</dbReference>
<dbReference type="InterPro" id="IPR000330">
    <property type="entry name" value="SNF2_N"/>
</dbReference>
<dbReference type="Gene3D" id="3.40.50.10810">
    <property type="entry name" value="Tandem AAA-ATPase domain"/>
    <property type="match status" value="1"/>
</dbReference>
<dbReference type="InterPro" id="IPR014001">
    <property type="entry name" value="Helicase_ATP-bd"/>
</dbReference>
<dbReference type="GO" id="GO:0016787">
    <property type="term" value="F:hydrolase activity"/>
    <property type="evidence" value="ECO:0007669"/>
    <property type="project" value="UniProtKB-KW"/>
</dbReference>
<feature type="compositionally biased region" description="Polar residues" evidence="4">
    <location>
        <begin position="239"/>
        <end position="248"/>
    </location>
</feature>
<proteinExistence type="predicted"/>
<dbReference type="CDD" id="cd18793">
    <property type="entry name" value="SF2_C_SNF"/>
    <property type="match status" value="1"/>
</dbReference>
<dbReference type="SMART" id="SM00490">
    <property type="entry name" value="HELICc"/>
    <property type="match status" value="1"/>
</dbReference>
<feature type="compositionally biased region" description="Low complexity" evidence="4">
    <location>
        <begin position="14"/>
        <end position="24"/>
    </location>
</feature>
<dbReference type="PROSITE" id="PS51194">
    <property type="entry name" value="HELICASE_CTER"/>
    <property type="match status" value="1"/>
</dbReference>
<evidence type="ECO:0000256" key="4">
    <source>
        <dbReference type="SAM" id="MobiDB-lite"/>
    </source>
</evidence>
<feature type="compositionally biased region" description="Acidic residues" evidence="4">
    <location>
        <begin position="228"/>
        <end position="237"/>
    </location>
</feature>
<dbReference type="OrthoDB" id="448448at2759"/>
<dbReference type="SMART" id="SM00487">
    <property type="entry name" value="DEXDc"/>
    <property type="match status" value="1"/>
</dbReference>
<dbReference type="GO" id="GO:0003678">
    <property type="term" value="F:DNA helicase activity"/>
    <property type="evidence" value="ECO:0007669"/>
    <property type="project" value="UniProtKB-EC"/>
</dbReference>